<dbReference type="AlphaFoldDB" id="A0A2U2B6F6"/>
<comment type="similarity">
    <text evidence="1">Belongs to the sigma-70 factor family. ECF subfamily.</text>
</comment>
<evidence type="ECO:0000259" key="6">
    <source>
        <dbReference type="Pfam" id="PF04542"/>
    </source>
</evidence>
<keyword evidence="2" id="KW-0805">Transcription regulation</keyword>
<protein>
    <submittedName>
        <fullName evidence="8">RNA polymerase subunit sigma-24</fullName>
    </submittedName>
</protein>
<gene>
    <name evidence="8" type="ORF">DDZ16_14460</name>
</gene>
<feature type="domain" description="RNA polymerase sigma-70 region 2" evidence="6">
    <location>
        <begin position="27"/>
        <end position="95"/>
    </location>
</feature>
<dbReference type="GO" id="GO:0016987">
    <property type="term" value="F:sigma factor activity"/>
    <property type="evidence" value="ECO:0007669"/>
    <property type="project" value="UniProtKB-KW"/>
</dbReference>
<dbReference type="InterPro" id="IPR036388">
    <property type="entry name" value="WH-like_DNA-bd_sf"/>
</dbReference>
<dbReference type="SUPFAM" id="SSF88659">
    <property type="entry name" value="Sigma3 and sigma4 domains of RNA polymerase sigma factors"/>
    <property type="match status" value="1"/>
</dbReference>
<dbReference type="GO" id="GO:0006352">
    <property type="term" value="P:DNA-templated transcription initiation"/>
    <property type="evidence" value="ECO:0007669"/>
    <property type="project" value="InterPro"/>
</dbReference>
<dbReference type="Pfam" id="PF04542">
    <property type="entry name" value="Sigma70_r2"/>
    <property type="match status" value="1"/>
</dbReference>
<dbReference type="EMBL" id="QEWP01000012">
    <property type="protein sequence ID" value="PWD98660.1"/>
    <property type="molecule type" value="Genomic_DNA"/>
</dbReference>
<dbReference type="Gene3D" id="1.10.10.10">
    <property type="entry name" value="Winged helix-like DNA-binding domain superfamily/Winged helix DNA-binding domain"/>
    <property type="match status" value="1"/>
</dbReference>
<keyword evidence="5" id="KW-0804">Transcription</keyword>
<sequence>MTELNCLSDEELVKKFISGETRCIDLLIDRHQQRIYSFILLMVRQRDLAEDIFQDVFMKVIHSLKAGKYSENGRFTSWVMRIAHNLVIDHFRKQKNQQMVSNDQYSYDIFNHSRFSDQTIEDDLVYEQLLSEVASLVEELPDSQKEVIKLRHYFGLSFKEIADETNVSINTALGRMRYALINMRKKMEERNMSLTI</sequence>
<dbReference type="InterPro" id="IPR039425">
    <property type="entry name" value="RNA_pol_sigma-70-like"/>
</dbReference>
<keyword evidence="3" id="KW-0731">Sigma factor</keyword>
<evidence type="ECO:0000256" key="5">
    <source>
        <dbReference type="ARBA" id="ARBA00023163"/>
    </source>
</evidence>
<evidence type="ECO:0000256" key="3">
    <source>
        <dbReference type="ARBA" id="ARBA00023082"/>
    </source>
</evidence>
<dbReference type="PANTHER" id="PTHR43133:SF8">
    <property type="entry name" value="RNA POLYMERASE SIGMA FACTOR HI_1459-RELATED"/>
    <property type="match status" value="1"/>
</dbReference>
<name>A0A2U2B6F6_9BACT</name>
<dbReference type="CDD" id="cd06171">
    <property type="entry name" value="Sigma70_r4"/>
    <property type="match status" value="1"/>
</dbReference>
<dbReference type="Pfam" id="PF08281">
    <property type="entry name" value="Sigma70_r4_2"/>
    <property type="match status" value="1"/>
</dbReference>
<organism evidence="8 9">
    <name type="scientific">Marinilabilia rubra</name>
    <dbReference type="NCBI Taxonomy" id="2162893"/>
    <lineage>
        <taxon>Bacteria</taxon>
        <taxon>Pseudomonadati</taxon>
        <taxon>Bacteroidota</taxon>
        <taxon>Bacteroidia</taxon>
        <taxon>Marinilabiliales</taxon>
        <taxon>Marinilabiliaceae</taxon>
        <taxon>Marinilabilia</taxon>
    </lineage>
</organism>
<evidence type="ECO:0000256" key="4">
    <source>
        <dbReference type="ARBA" id="ARBA00023125"/>
    </source>
</evidence>
<dbReference type="NCBIfam" id="TIGR02937">
    <property type="entry name" value="sigma70-ECF"/>
    <property type="match status" value="1"/>
</dbReference>
<keyword evidence="4" id="KW-0238">DNA-binding</keyword>
<dbReference type="RefSeq" id="WP_109265194.1">
    <property type="nucleotide sequence ID" value="NZ_QEWP01000012.1"/>
</dbReference>
<comment type="caution">
    <text evidence="8">The sequence shown here is derived from an EMBL/GenBank/DDBJ whole genome shotgun (WGS) entry which is preliminary data.</text>
</comment>
<evidence type="ECO:0000259" key="7">
    <source>
        <dbReference type="Pfam" id="PF08281"/>
    </source>
</evidence>
<dbReference type="InterPro" id="IPR007627">
    <property type="entry name" value="RNA_pol_sigma70_r2"/>
</dbReference>
<evidence type="ECO:0000313" key="9">
    <source>
        <dbReference type="Proteomes" id="UP000244956"/>
    </source>
</evidence>
<dbReference type="GO" id="GO:0003677">
    <property type="term" value="F:DNA binding"/>
    <property type="evidence" value="ECO:0007669"/>
    <property type="project" value="UniProtKB-KW"/>
</dbReference>
<dbReference type="SUPFAM" id="SSF88946">
    <property type="entry name" value="Sigma2 domain of RNA polymerase sigma factors"/>
    <property type="match status" value="1"/>
</dbReference>
<dbReference type="InterPro" id="IPR013325">
    <property type="entry name" value="RNA_pol_sigma_r2"/>
</dbReference>
<feature type="domain" description="RNA polymerase sigma factor 70 region 4 type 2" evidence="7">
    <location>
        <begin position="132"/>
        <end position="171"/>
    </location>
</feature>
<dbReference type="InterPro" id="IPR013324">
    <property type="entry name" value="RNA_pol_sigma_r3/r4-like"/>
</dbReference>
<dbReference type="Gene3D" id="1.10.1740.10">
    <property type="match status" value="1"/>
</dbReference>
<dbReference type="Proteomes" id="UP000244956">
    <property type="component" value="Unassembled WGS sequence"/>
</dbReference>
<proteinExistence type="inferred from homology"/>
<keyword evidence="9" id="KW-1185">Reference proteome</keyword>
<dbReference type="OrthoDB" id="9790423at2"/>
<evidence type="ECO:0000256" key="2">
    <source>
        <dbReference type="ARBA" id="ARBA00023015"/>
    </source>
</evidence>
<evidence type="ECO:0000313" key="8">
    <source>
        <dbReference type="EMBL" id="PWD98660.1"/>
    </source>
</evidence>
<dbReference type="InterPro" id="IPR013249">
    <property type="entry name" value="RNA_pol_sigma70_r4_t2"/>
</dbReference>
<dbReference type="PANTHER" id="PTHR43133">
    <property type="entry name" value="RNA POLYMERASE ECF-TYPE SIGMA FACTO"/>
    <property type="match status" value="1"/>
</dbReference>
<dbReference type="InterPro" id="IPR014284">
    <property type="entry name" value="RNA_pol_sigma-70_dom"/>
</dbReference>
<reference evidence="8 9" key="1">
    <citation type="submission" date="2018-05" db="EMBL/GenBank/DDBJ databases">
        <title>Marinilabilia rubrum sp. nov., isolated from saltern sediment.</title>
        <authorList>
            <person name="Zhang R."/>
        </authorList>
    </citation>
    <scope>NUCLEOTIDE SEQUENCE [LARGE SCALE GENOMIC DNA]</scope>
    <source>
        <strain evidence="8 9">WTE16</strain>
    </source>
</reference>
<evidence type="ECO:0000256" key="1">
    <source>
        <dbReference type="ARBA" id="ARBA00010641"/>
    </source>
</evidence>
<accession>A0A2U2B6F6</accession>